<dbReference type="InterPro" id="IPR036291">
    <property type="entry name" value="NAD(P)-bd_dom_sf"/>
</dbReference>
<dbReference type="PANTHER" id="PTHR44461:SF1">
    <property type="entry name" value="QUINONE OXIDOREDUCTASE-LIKE PROTEIN 1"/>
    <property type="match status" value="1"/>
</dbReference>
<evidence type="ECO:0000313" key="1">
    <source>
        <dbReference type="EMBL" id="CEK75847.1"/>
    </source>
</evidence>
<name>A0A0B7A5E4_9EUPU</name>
<organism evidence="1">
    <name type="scientific">Arion vulgaris</name>
    <dbReference type="NCBI Taxonomy" id="1028688"/>
    <lineage>
        <taxon>Eukaryota</taxon>
        <taxon>Metazoa</taxon>
        <taxon>Spiralia</taxon>
        <taxon>Lophotrochozoa</taxon>
        <taxon>Mollusca</taxon>
        <taxon>Gastropoda</taxon>
        <taxon>Heterobranchia</taxon>
        <taxon>Euthyneura</taxon>
        <taxon>Panpulmonata</taxon>
        <taxon>Eupulmonata</taxon>
        <taxon>Stylommatophora</taxon>
        <taxon>Helicina</taxon>
        <taxon>Arionoidea</taxon>
        <taxon>Arionidae</taxon>
        <taxon>Arion</taxon>
    </lineage>
</organism>
<dbReference type="EMBL" id="HACG01028982">
    <property type="protein sequence ID" value="CEK75847.1"/>
    <property type="molecule type" value="Transcribed_RNA"/>
</dbReference>
<dbReference type="AlphaFoldDB" id="A0A0B7A5E4"/>
<reference evidence="1" key="1">
    <citation type="submission" date="2014-12" db="EMBL/GenBank/DDBJ databases">
        <title>Insight into the proteome of Arion vulgaris.</title>
        <authorList>
            <person name="Aradska J."/>
            <person name="Bulat T."/>
            <person name="Smidak R."/>
            <person name="Sarate P."/>
            <person name="Gangsoo J."/>
            <person name="Sialana F."/>
            <person name="Bilban M."/>
            <person name="Lubec G."/>
        </authorList>
    </citation>
    <scope>NUCLEOTIDE SEQUENCE</scope>
    <source>
        <tissue evidence="1">Skin</tissue>
    </source>
</reference>
<dbReference type="InterPro" id="IPR042633">
    <property type="entry name" value="CRYZL1"/>
</dbReference>
<gene>
    <name evidence="1" type="primary">ORF97285</name>
</gene>
<dbReference type="Gene3D" id="3.90.180.10">
    <property type="entry name" value="Medium-chain alcohol dehydrogenases, catalytic domain"/>
    <property type="match status" value="1"/>
</dbReference>
<protein>
    <recommendedName>
        <fullName evidence="2">Enoyl reductase (ER) domain-containing protein</fullName>
    </recommendedName>
</protein>
<dbReference type="PANTHER" id="PTHR44461">
    <property type="entry name" value="QUINONE OXIDOREDUCTASE-LIKE PROTEIN 1"/>
    <property type="match status" value="1"/>
</dbReference>
<sequence>MSVVGTVPFDSKVSGCGDFTLLNQFDAIEKPPSVSHEAAAASVGAGLAAYTAIHYLGHVTAGDTVLVIDGASPLGCLTIQTAQSWGAKVLSTYRTLSERQFLESLKPSVAQLIELTQRTNILTSSVMEETGGIGVDCIVDKGVRQFTSEEDKDLMGERNLWSIPHKHDIISCLGFSGKWITSQPNLQLDPPDSQQLFLRGASVCYLFPPAWTLMRSQHGRYQHILRDLMDRLDSGEFKYNDVLSVHLDKAPDTLLQKDLDSTKSIVIIP</sequence>
<accession>A0A0B7A5E4</accession>
<proteinExistence type="predicted"/>
<dbReference type="SUPFAM" id="SSF51735">
    <property type="entry name" value="NAD(P)-binding Rossmann-fold domains"/>
    <property type="match status" value="1"/>
</dbReference>
<evidence type="ECO:0008006" key="2">
    <source>
        <dbReference type="Google" id="ProtNLM"/>
    </source>
</evidence>